<dbReference type="PANTHER" id="PTHR24567">
    <property type="entry name" value="CRP FAMILY TRANSCRIPTIONAL REGULATORY PROTEIN"/>
    <property type="match status" value="1"/>
</dbReference>
<gene>
    <name evidence="2" type="ORF">KME15_08965</name>
</gene>
<dbReference type="InterPro" id="IPR000595">
    <property type="entry name" value="cNMP-bd_dom"/>
</dbReference>
<dbReference type="PROSITE" id="PS50042">
    <property type="entry name" value="CNMP_BINDING_3"/>
    <property type="match status" value="1"/>
</dbReference>
<dbReference type="Gene3D" id="2.60.120.10">
    <property type="entry name" value="Jelly Rolls"/>
    <property type="match status" value="1"/>
</dbReference>
<dbReference type="Pfam" id="PF00027">
    <property type="entry name" value="cNMP_binding"/>
    <property type="match status" value="1"/>
</dbReference>
<feature type="domain" description="Cyclic nucleotide-binding" evidence="1">
    <location>
        <begin position="21"/>
        <end position="120"/>
    </location>
</feature>
<dbReference type="EMBL" id="JAHHHD010000007">
    <property type="protein sequence ID" value="MBW4658793.1"/>
    <property type="molecule type" value="Genomic_DNA"/>
</dbReference>
<dbReference type="SUPFAM" id="SSF51206">
    <property type="entry name" value="cAMP-binding domain-like"/>
    <property type="match status" value="1"/>
</dbReference>
<reference evidence="2" key="2">
    <citation type="journal article" date="2022" name="Microbiol. Resour. Announc.">
        <title>Metagenome Sequencing to Explore Phylogenomics of Terrestrial Cyanobacteria.</title>
        <authorList>
            <person name="Ward R.D."/>
            <person name="Stajich J.E."/>
            <person name="Johansen J.R."/>
            <person name="Huntemann M."/>
            <person name="Clum A."/>
            <person name="Foster B."/>
            <person name="Foster B."/>
            <person name="Roux S."/>
            <person name="Palaniappan K."/>
            <person name="Varghese N."/>
            <person name="Mukherjee S."/>
            <person name="Reddy T.B.K."/>
            <person name="Daum C."/>
            <person name="Copeland A."/>
            <person name="Chen I.A."/>
            <person name="Ivanova N.N."/>
            <person name="Kyrpides N.C."/>
            <person name="Shapiro N."/>
            <person name="Eloe-Fadrosh E.A."/>
            <person name="Pietrasiak N."/>
        </authorList>
    </citation>
    <scope>NUCLEOTIDE SEQUENCE</scope>
    <source>
        <strain evidence="2">UHER 2000/2452</strain>
    </source>
</reference>
<evidence type="ECO:0000313" key="3">
    <source>
        <dbReference type="Proteomes" id="UP000757435"/>
    </source>
</evidence>
<organism evidence="2 3">
    <name type="scientific">Drouetiella hepatica Uher 2000/2452</name>
    <dbReference type="NCBI Taxonomy" id="904376"/>
    <lineage>
        <taxon>Bacteria</taxon>
        <taxon>Bacillati</taxon>
        <taxon>Cyanobacteriota</taxon>
        <taxon>Cyanophyceae</taxon>
        <taxon>Oculatellales</taxon>
        <taxon>Oculatellaceae</taxon>
        <taxon>Drouetiella</taxon>
    </lineage>
</organism>
<sequence>MVQQLNLGPAGKVAIFQRQSEPKVFSVGEVIFEDGQPGDYLYGVLEGAVDLAVDGKVLETIEMGGVFGAGALIHPEGIRVYSAIAKTDCKLAYMDESRMLFAIQETPMFALDVMRNYSERLRRLSKHPLGGKA</sequence>
<dbReference type="Proteomes" id="UP000757435">
    <property type="component" value="Unassembled WGS sequence"/>
</dbReference>
<dbReference type="AlphaFoldDB" id="A0A951UNL7"/>
<reference evidence="2" key="1">
    <citation type="submission" date="2021-05" db="EMBL/GenBank/DDBJ databases">
        <authorList>
            <person name="Pietrasiak N."/>
            <person name="Ward R."/>
            <person name="Stajich J.E."/>
            <person name="Kurbessoian T."/>
        </authorList>
    </citation>
    <scope>NUCLEOTIDE SEQUENCE</scope>
    <source>
        <strain evidence="2">UHER 2000/2452</strain>
    </source>
</reference>
<dbReference type="GO" id="GO:0003700">
    <property type="term" value="F:DNA-binding transcription factor activity"/>
    <property type="evidence" value="ECO:0007669"/>
    <property type="project" value="TreeGrafter"/>
</dbReference>
<accession>A0A951UNL7</accession>
<name>A0A951UNL7_9CYAN</name>
<dbReference type="InterPro" id="IPR050397">
    <property type="entry name" value="Env_Response_Regulators"/>
</dbReference>
<dbReference type="InterPro" id="IPR018490">
    <property type="entry name" value="cNMP-bd_dom_sf"/>
</dbReference>
<proteinExistence type="predicted"/>
<dbReference type="CDD" id="cd00038">
    <property type="entry name" value="CAP_ED"/>
    <property type="match status" value="1"/>
</dbReference>
<dbReference type="InterPro" id="IPR014710">
    <property type="entry name" value="RmlC-like_jellyroll"/>
</dbReference>
<evidence type="ECO:0000313" key="2">
    <source>
        <dbReference type="EMBL" id="MBW4658793.1"/>
    </source>
</evidence>
<dbReference type="SMART" id="SM00100">
    <property type="entry name" value="cNMP"/>
    <property type="match status" value="1"/>
</dbReference>
<comment type="caution">
    <text evidence="2">The sequence shown here is derived from an EMBL/GenBank/DDBJ whole genome shotgun (WGS) entry which is preliminary data.</text>
</comment>
<dbReference type="PANTHER" id="PTHR24567:SF26">
    <property type="entry name" value="REGULATORY PROTEIN YEIL"/>
    <property type="match status" value="1"/>
</dbReference>
<evidence type="ECO:0000259" key="1">
    <source>
        <dbReference type="PROSITE" id="PS50042"/>
    </source>
</evidence>
<dbReference type="GO" id="GO:0005829">
    <property type="term" value="C:cytosol"/>
    <property type="evidence" value="ECO:0007669"/>
    <property type="project" value="TreeGrafter"/>
</dbReference>
<protein>
    <submittedName>
        <fullName evidence="2">Crp/Fnr family transcriptional regulator</fullName>
    </submittedName>
</protein>